<feature type="transmembrane region" description="Helical" evidence="1">
    <location>
        <begin position="7"/>
        <end position="33"/>
    </location>
</feature>
<dbReference type="GeneID" id="31675827"/>
<keyword evidence="1" id="KW-0472">Membrane</keyword>
<evidence type="ECO:0000313" key="2">
    <source>
        <dbReference type="EMBL" id="ARD84240.1"/>
    </source>
</evidence>
<dbReference type="KEGG" id="fai:FAD_0318"/>
<name>A0A1V0N263_9ARCH</name>
<sequence length="141" mass="15839">MDQKYSFAYLGITAIMALLFIQFILGMYVNLYVSFPPLNNVSHLAGNSFPSNYIVVMVHMMFGFLILIVAFILLLLSVKIRNSKLVLSSAISLVFVIVAGISGLLFLFNEANLYSLIMAVSFIIIVLSEFYYLYVIKVSQN</sequence>
<dbReference type="OrthoDB" id="383919at2157"/>
<feature type="transmembrane region" description="Helical" evidence="1">
    <location>
        <begin position="85"/>
        <end position="108"/>
    </location>
</feature>
<keyword evidence="3" id="KW-1185">Reference proteome</keyword>
<dbReference type="EMBL" id="CP015363">
    <property type="protein sequence ID" value="ARD84240.1"/>
    <property type="molecule type" value="Genomic_DNA"/>
</dbReference>
<feature type="transmembrane region" description="Helical" evidence="1">
    <location>
        <begin position="53"/>
        <end position="78"/>
    </location>
</feature>
<dbReference type="RefSeq" id="WP_081141497.1">
    <property type="nucleotide sequence ID" value="NZ_CP015363.1"/>
</dbReference>
<organism evidence="2 3">
    <name type="scientific">Ferroplasma acidiphilum</name>
    <dbReference type="NCBI Taxonomy" id="74969"/>
    <lineage>
        <taxon>Archaea</taxon>
        <taxon>Methanobacteriati</taxon>
        <taxon>Thermoplasmatota</taxon>
        <taxon>Thermoplasmata</taxon>
        <taxon>Thermoplasmatales</taxon>
        <taxon>Ferroplasmaceae</taxon>
        <taxon>Ferroplasma</taxon>
    </lineage>
</organism>
<accession>A0A1V0N263</accession>
<evidence type="ECO:0000256" key="1">
    <source>
        <dbReference type="SAM" id="Phobius"/>
    </source>
</evidence>
<dbReference type="Proteomes" id="UP000192050">
    <property type="component" value="Chromosome"/>
</dbReference>
<reference evidence="2 3" key="1">
    <citation type="submission" date="2011-10" db="EMBL/GenBank/DDBJ databases">
        <title>Metabolic and evolutionary patterns in the extreme acidophile Ferroplasma acidiphilum.</title>
        <authorList>
            <person name="Golyshina O.V."/>
            <person name="Kozyavkin S.A."/>
            <person name="Tatusov R.L."/>
            <person name="Slesarev A.I."/>
            <person name="Golyshin P.N."/>
        </authorList>
    </citation>
    <scope>NUCLEOTIDE SEQUENCE [LARGE SCALE GENOMIC DNA]</scope>
    <source>
        <strain evidence="3">Y</strain>
    </source>
</reference>
<keyword evidence="1" id="KW-0812">Transmembrane</keyword>
<keyword evidence="1" id="KW-1133">Transmembrane helix</keyword>
<gene>
    <name evidence="2" type="ORF">FAD_0318</name>
</gene>
<proteinExistence type="predicted"/>
<evidence type="ECO:0008006" key="4">
    <source>
        <dbReference type="Google" id="ProtNLM"/>
    </source>
</evidence>
<evidence type="ECO:0000313" key="3">
    <source>
        <dbReference type="Proteomes" id="UP000192050"/>
    </source>
</evidence>
<protein>
    <recommendedName>
        <fullName evidence="4">Multipass membrane protein</fullName>
    </recommendedName>
</protein>
<dbReference type="AlphaFoldDB" id="A0A1V0N263"/>
<feature type="transmembrane region" description="Helical" evidence="1">
    <location>
        <begin position="114"/>
        <end position="135"/>
    </location>
</feature>